<comment type="caution">
    <text evidence="2">The sequence shown here is derived from an EMBL/GenBank/DDBJ whole genome shotgun (WGS) entry which is preliminary data.</text>
</comment>
<dbReference type="Proteomes" id="UP000294028">
    <property type="component" value="Unassembled WGS sequence"/>
</dbReference>
<name>A0A482TBI8_9EURY</name>
<reference evidence="2 3" key="1">
    <citation type="submission" date="2018-12" db="EMBL/GenBank/DDBJ databases">
        <title>Genome analysis provides insights into bioremediation potentialities of Halogeometricum borinquense strain N11.</title>
        <authorList>
            <person name="Najjari A."/>
            <person name="Youssef N."/>
            <person name="Fhoula I."/>
            <person name="Ben Dhia O."/>
            <person name="Mahjoubi M."/>
            <person name="Ouzari H.I."/>
            <person name="Cherif A."/>
        </authorList>
    </citation>
    <scope>NUCLEOTIDE SEQUENCE [LARGE SCALE GENOMIC DNA]</scope>
    <source>
        <strain evidence="2 3">N11</strain>
    </source>
</reference>
<organism evidence="2 3">
    <name type="scientific">Halogeometricum borinquense</name>
    <dbReference type="NCBI Taxonomy" id="60847"/>
    <lineage>
        <taxon>Archaea</taxon>
        <taxon>Methanobacteriati</taxon>
        <taxon>Methanobacteriota</taxon>
        <taxon>Stenosarchaea group</taxon>
        <taxon>Halobacteria</taxon>
        <taxon>Halobacteriales</taxon>
        <taxon>Haloferacaceae</taxon>
        <taxon>Halogeometricum</taxon>
    </lineage>
</organism>
<protein>
    <submittedName>
        <fullName evidence="2">Sensor protein</fullName>
    </submittedName>
</protein>
<proteinExistence type="predicted"/>
<dbReference type="Pfam" id="PF10069">
    <property type="entry name" value="DICT"/>
    <property type="match status" value="1"/>
</dbReference>
<dbReference type="PIRSF" id="PIRSF030471">
    <property type="entry name" value="STR_Vng0742h_prd"/>
    <property type="match status" value="1"/>
</dbReference>
<evidence type="ECO:0000259" key="1">
    <source>
        <dbReference type="Pfam" id="PF10069"/>
    </source>
</evidence>
<evidence type="ECO:0000313" key="3">
    <source>
        <dbReference type="Proteomes" id="UP000294028"/>
    </source>
</evidence>
<sequence length="233" mass="25737">MSLGDIISAVRGRRRTLIIYDPVSDQLVEQLREHTAPYPLTVERRADGGAFAGHAELTDGDGLTIHTDCSDLSAPVSHQEFEAHFADVLSRIDRTTFTSYDGSQMAATSREIEDRAWRFGRGSLHAGFQHASTLSTQEQVYRDLARKNLDIHAYAVPDKDAPPLEGVNVHLVEADEIAKTWFVVYDGNGDDESKCALIAEERDPGVFCGFWTYDPGVVDEALSHLSARYVAPS</sequence>
<gene>
    <name evidence="2" type="ORF">ELS19_06310</name>
</gene>
<dbReference type="AlphaFoldDB" id="A0A482TBI8"/>
<dbReference type="RefSeq" id="WP_129784030.1">
    <property type="nucleotide sequence ID" value="NZ_RZHH01000002.1"/>
</dbReference>
<dbReference type="InterPro" id="IPR016954">
    <property type="entry name" value="Uncharacterised_Vng0742h"/>
</dbReference>
<dbReference type="InterPro" id="IPR019278">
    <property type="entry name" value="DICT_dom"/>
</dbReference>
<dbReference type="EMBL" id="RZHH01000002">
    <property type="protein sequence ID" value="RYJ13606.1"/>
    <property type="molecule type" value="Genomic_DNA"/>
</dbReference>
<feature type="domain" description="DICT" evidence="1">
    <location>
        <begin position="92"/>
        <end position="202"/>
    </location>
</feature>
<evidence type="ECO:0000313" key="2">
    <source>
        <dbReference type="EMBL" id="RYJ13606.1"/>
    </source>
</evidence>
<accession>A0A482TBI8</accession>